<dbReference type="EMBL" id="JXTC01000219">
    <property type="protein sequence ID" value="PON81310.1"/>
    <property type="molecule type" value="Genomic_DNA"/>
</dbReference>
<dbReference type="OrthoDB" id="10352352at2759"/>
<sequence>MEKFDIYIVLFGDRHKNRDRTVEILSRFACHRSGVDPDPNLASYMPNLAILGARNPTKRSVREIEVPVKNFSFGKIQPLCCPIF</sequence>
<organism evidence="1 2">
    <name type="scientific">Trema orientale</name>
    <name type="common">Charcoal tree</name>
    <name type="synonym">Celtis orientalis</name>
    <dbReference type="NCBI Taxonomy" id="63057"/>
    <lineage>
        <taxon>Eukaryota</taxon>
        <taxon>Viridiplantae</taxon>
        <taxon>Streptophyta</taxon>
        <taxon>Embryophyta</taxon>
        <taxon>Tracheophyta</taxon>
        <taxon>Spermatophyta</taxon>
        <taxon>Magnoliopsida</taxon>
        <taxon>eudicotyledons</taxon>
        <taxon>Gunneridae</taxon>
        <taxon>Pentapetalae</taxon>
        <taxon>rosids</taxon>
        <taxon>fabids</taxon>
        <taxon>Rosales</taxon>
        <taxon>Cannabaceae</taxon>
        <taxon>Trema</taxon>
    </lineage>
</organism>
<dbReference type="Proteomes" id="UP000237000">
    <property type="component" value="Unassembled WGS sequence"/>
</dbReference>
<dbReference type="AlphaFoldDB" id="A0A2P5E751"/>
<reference evidence="2" key="1">
    <citation type="submission" date="2016-06" db="EMBL/GenBank/DDBJ databases">
        <title>Parallel loss of symbiosis genes in relatives of nitrogen-fixing non-legume Parasponia.</title>
        <authorList>
            <person name="Van Velzen R."/>
            <person name="Holmer R."/>
            <person name="Bu F."/>
            <person name="Rutten L."/>
            <person name="Van Zeijl A."/>
            <person name="Liu W."/>
            <person name="Santuari L."/>
            <person name="Cao Q."/>
            <person name="Sharma T."/>
            <person name="Shen D."/>
            <person name="Roswanjaya Y."/>
            <person name="Wardhani T."/>
            <person name="Kalhor M.S."/>
            <person name="Jansen J."/>
            <person name="Van den Hoogen J."/>
            <person name="Gungor B."/>
            <person name="Hartog M."/>
            <person name="Hontelez J."/>
            <person name="Verver J."/>
            <person name="Yang W.-C."/>
            <person name="Schijlen E."/>
            <person name="Repin R."/>
            <person name="Schilthuizen M."/>
            <person name="Schranz E."/>
            <person name="Heidstra R."/>
            <person name="Miyata K."/>
            <person name="Fedorova E."/>
            <person name="Kohlen W."/>
            <person name="Bisseling T."/>
            <person name="Smit S."/>
            <person name="Geurts R."/>
        </authorList>
    </citation>
    <scope>NUCLEOTIDE SEQUENCE [LARGE SCALE GENOMIC DNA]</scope>
    <source>
        <strain evidence="2">cv. RG33-2</strain>
    </source>
</reference>
<dbReference type="InParanoid" id="A0A2P5E751"/>
<keyword evidence="2" id="KW-1185">Reference proteome</keyword>
<accession>A0A2P5E751</accession>
<gene>
    <name evidence="1" type="ORF">TorRG33x02_228380</name>
</gene>
<name>A0A2P5E751_TREOI</name>
<evidence type="ECO:0000313" key="2">
    <source>
        <dbReference type="Proteomes" id="UP000237000"/>
    </source>
</evidence>
<proteinExistence type="predicted"/>
<evidence type="ECO:0000313" key="1">
    <source>
        <dbReference type="EMBL" id="PON81310.1"/>
    </source>
</evidence>
<feature type="non-terminal residue" evidence="1">
    <location>
        <position position="84"/>
    </location>
</feature>
<protein>
    <submittedName>
        <fullName evidence="1">Uncharacterized protein</fullName>
    </submittedName>
</protein>
<comment type="caution">
    <text evidence="1">The sequence shown here is derived from an EMBL/GenBank/DDBJ whole genome shotgun (WGS) entry which is preliminary data.</text>
</comment>